<feature type="transmembrane region" description="Helical" evidence="2">
    <location>
        <begin position="281"/>
        <end position="301"/>
    </location>
</feature>
<keyword evidence="2" id="KW-0472">Membrane</keyword>
<sequence length="302" mass="33222">MAHSLLQVALFLFLIALAHMLKRIGLFTEREGATLSKITLNITLPAAIVASFNTFKLDYSLLVLIFYGILANVVMMTLSYFSMRKESNGLKGYALLCGSTYNVGNFSFPFVQALFGAPALVAASLFDLGNALMTTGFTYSLASTTAGGSKPNTKDLLKKLFTSVPFITYLVMISLSFANLTLPRFLQDWMQTIGKANPIIAMLMIGFMLDIRFQQGWIKKSVVLLIIRYGLATVFAYYFLKHTQFNQVIRVTLALAVFSPISTSSVAFTEKISDQGKLASFTSSLSVMISVLSYFILAPLLS</sequence>
<organism evidence="3 4">
    <name type="scientific">Sphaerochaeta associata</name>
    <dbReference type="NCBI Taxonomy" id="1129264"/>
    <lineage>
        <taxon>Bacteria</taxon>
        <taxon>Pseudomonadati</taxon>
        <taxon>Spirochaetota</taxon>
        <taxon>Spirochaetia</taxon>
        <taxon>Spirochaetales</taxon>
        <taxon>Sphaerochaetaceae</taxon>
        <taxon>Sphaerochaeta</taxon>
    </lineage>
</organism>
<keyword evidence="1" id="KW-0813">Transport</keyword>
<feature type="transmembrane region" description="Helical" evidence="2">
    <location>
        <begin position="221"/>
        <end position="239"/>
    </location>
</feature>
<keyword evidence="4" id="KW-1185">Reference proteome</keyword>
<reference evidence="4" key="1">
    <citation type="journal article" date="2024" name="J Bioinform Genom">
        <title>Complete genome sequence of the type strain bacterium Sphaerochaeta associata GLS2t (VKM B-2742)t.</title>
        <authorList>
            <person name="Troshina O.Y."/>
            <person name="Tepeeva A.N."/>
            <person name="Arzamasceva V.O."/>
            <person name="Whitman W.B."/>
            <person name="Varghese N."/>
            <person name="Shapiro N."/>
            <person name="Woyke T."/>
            <person name="Kripides N.C."/>
            <person name="Vasilenko O.V."/>
        </authorList>
    </citation>
    <scope>NUCLEOTIDE SEQUENCE [LARGE SCALE GENOMIC DNA]</scope>
    <source>
        <strain evidence="4">GLS2T</strain>
    </source>
</reference>
<evidence type="ECO:0000313" key="4">
    <source>
        <dbReference type="Proteomes" id="UP000829708"/>
    </source>
</evidence>
<dbReference type="Proteomes" id="UP000829708">
    <property type="component" value="Chromosome"/>
</dbReference>
<name>A0ABY4DDR1_9SPIR</name>
<dbReference type="PANTHER" id="PTHR36838:SF3">
    <property type="entry name" value="TRANSPORTER AUXIN EFFLUX CARRIER EC FAMILY"/>
    <property type="match status" value="1"/>
</dbReference>
<accession>A0ABY4DDR1</accession>
<evidence type="ECO:0000313" key="3">
    <source>
        <dbReference type="EMBL" id="UOM52169.1"/>
    </source>
</evidence>
<dbReference type="RefSeq" id="WP_244774134.1">
    <property type="nucleotide sequence ID" value="NZ_CP094929.1"/>
</dbReference>
<dbReference type="EMBL" id="CP094929">
    <property type="protein sequence ID" value="UOM52169.1"/>
    <property type="molecule type" value="Genomic_DNA"/>
</dbReference>
<feature type="transmembrane region" description="Helical" evidence="2">
    <location>
        <begin position="192"/>
        <end position="209"/>
    </location>
</feature>
<dbReference type="PANTHER" id="PTHR36838">
    <property type="entry name" value="AUXIN EFFLUX CARRIER FAMILY PROTEIN"/>
    <property type="match status" value="1"/>
</dbReference>
<feature type="transmembrane region" description="Helical" evidence="2">
    <location>
        <begin position="251"/>
        <end position="269"/>
    </location>
</feature>
<protein>
    <submittedName>
        <fullName evidence="3">Permease</fullName>
    </submittedName>
</protein>
<evidence type="ECO:0000256" key="1">
    <source>
        <dbReference type="ARBA" id="ARBA00022448"/>
    </source>
</evidence>
<keyword evidence="2" id="KW-0812">Transmembrane</keyword>
<proteinExistence type="predicted"/>
<evidence type="ECO:0000256" key="2">
    <source>
        <dbReference type="SAM" id="Phobius"/>
    </source>
</evidence>
<feature type="transmembrane region" description="Helical" evidence="2">
    <location>
        <begin position="59"/>
        <end position="81"/>
    </location>
</feature>
<gene>
    <name evidence="3" type="ORF">MUG09_05190</name>
</gene>
<keyword evidence="2" id="KW-1133">Transmembrane helix</keyword>
<feature type="transmembrane region" description="Helical" evidence="2">
    <location>
        <begin position="160"/>
        <end position="180"/>
    </location>
</feature>